<gene>
    <name evidence="1" type="ORF">H9962_07355</name>
</gene>
<name>A0A9D2KMK3_9BACT</name>
<evidence type="ECO:0000313" key="1">
    <source>
        <dbReference type="EMBL" id="HJA08987.1"/>
    </source>
</evidence>
<reference evidence="1" key="1">
    <citation type="journal article" date="2021" name="PeerJ">
        <title>Extensive microbial diversity within the chicken gut microbiome revealed by metagenomics and culture.</title>
        <authorList>
            <person name="Gilroy R."/>
            <person name="Ravi A."/>
            <person name="Getino M."/>
            <person name="Pursley I."/>
            <person name="Horton D.L."/>
            <person name="Alikhan N.F."/>
            <person name="Baker D."/>
            <person name="Gharbi K."/>
            <person name="Hall N."/>
            <person name="Watson M."/>
            <person name="Adriaenssens E.M."/>
            <person name="Foster-Nyarko E."/>
            <person name="Jarju S."/>
            <person name="Secka A."/>
            <person name="Antonio M."/>
            <person name="Oren A."/>
            <person name="Chaudhuri R.R."/>
            <person name="La Ragione R."/>
            <person name="Hildebrand F."/>
            <person name="Pallen M.J."/>
        </authorList>
    </citation>
    <scope>NUCLEOTIDE SEQUENCE</scope>
    <source>
        <strain evidence="1">CHK186-16707</strain>
    </source>
</reference>
<organism evidence="1 2">
    <name type="scientific">Candidatus Mailhella merdigallinarum</name>
    <dbReference type="NCBI Taxonomy" id="2838658"/>
    <lineage>
        <taxon>Bacteria</taxon>
        <taxon>Pseudomonadati</taxon>
        <taxon>Thermodesulfobacteriota</taxon>
        <taxon>Desulfovibrionia</taxon>
        <taxon>Desulfovibrionales</taxon>
        <taxon>Desulfovibrionaceae</taxon>
        <taxon>Mailhella</taxon>
    </lineage>
</organism>
<comment type="caution">
    <text evidence="1">The sequence shown here is derived from an EMBL/GenBank/DDBJ whole genome shotgun (WGS) entry which is preliminary data.</text>
</comment>
<accession>A0A9D2KMK3</accession>
<sequence length="79" mass="8799">MIISYTPISIDRETLTIMGVPFPSLEAWESAAAAIGSNMFEGYQPTKRGIEIIRDYTTGKISFDAFIPAAKHKAYREGR</sequence>
<dbReference type="Proteomes" id="UP000824225">
    <property type="component" value="Unassembled WGS sequence"/>
</dbReference>
<protein>
    <submittedName>
        <fullName evidence="1">Antitoxin VbhA family protein</fullName>
    </submittedName>
</protein>
<evidence type="ECO:0000313" key="2">
    <source>
        <dbReference type="Proteomes" id="UP000824225"/>
    </source>
</evidence>
<proteinExistence type="predicted"/>
<dbReference type="CDD" id="cd11586">
    <property type="entry name" value="VbhA_like"/>
    <property type="match status" value="1"/>
</dbReference>
<dbReference type="EMBL" id="DXAN01000023">
    <property type="protein sequence ID" value="HJA08987.1"/>
    <property type="molecule type" value="Genomic_DNA"/>
</dbReference>
<dbReference type="InterPro" id="IPR033788">
    <property type="entry name" value="VbhA-like"/>
</dbReference>
<dbReference type="AlphaFoldDB" id="A0A9D2KMK3"/>
<reference evidence="1" key="2">
    <citation type="submission" date="2021-04" db="EMBL/GenBank/DDBJ databases">
        <authorList>
            <person name="Gilroy R."/>
        </authorList>
    </citation>
    <scope>NUCLEOTIDE SEQUENCE</scope>
    <source>
        <strain evidence="1">CHK186-16707</strain>
    </source>
</reference>